<evidence type="ECO:0000313" key="1">
    <source>
        <dbReference type="EnsemblPlants" id="PGSC0003DMT400012559"/>
    </source>
</evidence>
<dbReference type="Proteomes" id="UP000011115">
    <property type="component" value="Unassembled WGS sequence"/>
</dbReference>
<evidence type="ECO:0000313" key="2">
    <source>
        <dbReference type="Proteomes" id="UP000011115"/>
    </source>
</evidence>
<dbReference type="HOGENOM" id="CLU_184798_0_0_1"/>
<protein>
    <submittedName>
        <fullName evidence="1">Uncharacterized protein</fullName>
    </submittedName>
</protein>
<reference evidence="1" key="2">
    <citation type="submission" date="2015-06" db="UniProtKB">
        <authorList>
            <consortium name="EnsemblPlants"/>
        </authorList>
    </citation>
    <scope>IDENTIFICATION</scope>
    <source>
        <strain evidence="1">DM1-3 516 R44</strain>
    </source>
</reference>
<dbReference type="EnsemblPlants" id="PGSC0003DMT400012559">
    <property type="protein sequence ID" value="PGSC0003DMT400012559"/>
    <property type="gene ID" value="PGSC0003DMG400004904"/>
</dbReference>
<organism evidence="1 2">
    <name type="scientific">Solanum tuberosum</name>
    <name type="common">Potato</name>
    <dbReference type="NCBI Taxonomy" id="4113"/>
    <lineage>
        <taxon>Eukaryota</taxon>
        <taxon>Viridiplantae</taxon>
        <taxon>Streptophyta</taxon>
        <taxon>Embryophyta</taxon>
        <taxon>Tracheophyta</taxon>
        <taxon>Spermatophyta</taxon>
        <taxon>Magnoliopsida</taxon>
        <taxon>eudicotyledons</taxon>
        <taxon>Gunneridae</taxon>
        <taxon>Pentapetalae</taxon>
        <taxon>asterids</taxon>
        <taxon>lamiids</taxon>
        <taxon>Solanales</taxon>
        <taxon>Solanaceae</taxon>
        <taxon>Solanoideae</taxon>
        <taxon>Solaneae</taxon>
        <taxon>Solanum</taxon>
    </lineage>
</organism>
<name>M1A1E7_SOLTU</name>
<dbReference type="InParanoid" id="M1A1E7"/>
<accession>M1A1E7</accession>
<dbReference type="Gramene" id="PGSC0003DMT400012559">
    <property type="protein sequence ID" value="PGSC0003DMT400012559"/>
    <property type="gene ID" value="PGSC0003DMG400004904"/>
</dbReference>
<reference evidence="2" key="1">
    <citation type="journal article" date="2011" name="Nature">
        <title>Genome sequence and analysis of the tuber crop potato.</title>
        <authorList>
            <consortium name="The Potato Genome Sequencing Consortium"/>
        </authorList>
    </citation>
    <scope>NUCLEOTIDE SEQUENCE [LARGE SCALE GENOMIC DNA]</scope>
    <source>
        <strain evidence="2">cv. DM1-3 516 R44</strain>
    </source>
</reference>
<proteinExistence type="predicted"/>
<dbReference type="PaxDb" id="4113-PGSC0003DMT400012559"/>
<dbReference type="AlphaFoldDB" id="M1A1E7"/>
<sequence length="95" mass="11390">MEFGEGIYVIREQNYRCMEDWVLKMGCIQQYTLIYQPPYSPYTFDVRDTGWRRQSELCTVSTWVDIQEKGLKNDRYTLIYMSCIPKTGLFKPPKK</sequence>
<keyword evidence="2" id="KW-1185">Reference proteome</keyword>